<name>A0AAU7ATZ4_9ACTN</name>
<dbReference type="InterPro" id="IPR050109">
    <property type="entry name" value="HTH-type_TetR-like_transc_reg"/>
</dbReference>
<dbReference type="InterPro" id="IPR036271">
    <property type="entry name" value="Tet_transcr_reg_TetR-rel_C_sf"/>
</dbReference>
<organism evidence="6">
    <name type="scientific">Paraconexibacter sp. AEG42_29</name>
    <dbReference type="NCBI Taxonomy" id="2997339"/>
    <lineage>
        <taxon>Bacteria</taxon>
        <taxon>Bacillati</taxon>
        <taxon>Actinomycetota</taxon>
        <taxon>Thermoleophilia</taxon>
        <taxon>Solirubrobacterales</taxon>
        <taxon>Paraconexibacteraceae</taxon>
        <taxon>Paraconexibacter</taxon>
    </lineage>
</organism>
<keyword evidence="3" id="KW-0804">Transcription</keyword>
<protein>
    <submittedName>
        <fullName evidence="6">HTH-type transcriptional regulator</fullName>
    </submittedName>
</protein>
<dbReference type="PANTHER" id="PTHR30055:SF243">
    <property type="entry name" value="HTH-TYPE TRANSCRIPTIONAL REGULATOR RV1816"/>
    <property type="match status" value="1"/>
</dbReference>
<feature type="domain" description="HTH tetR-type" evidence="5">
    <location>
        <begin position="8"/>
        <end position="76"/>
    </location>
</feature>
<reference evidence="6" key="1">
    <citation type="submission" date="2022-12" db="EMBL/GenBank/DDBJ databases">
        <title>Paraconexibacter alkalitolerans sp. nov. and Baekduia alba sp. nov., isolated from soil and emended description of the genera Paraconexibacter (Chun et al., 2020) and Baekduia (An et al., 2020).</title>
        <authorList>
            <person name="Vieira S."/>
            <person name="Huber K.J."/>
            <person name="Geppert A."/>
            <person name="Wolf J."/>
            <person name="Neumann-Schaal M."/>
            <person name="Muesken M."/>
            <person name="Overmann J."/>
        </authorList>
    </citation>
    <scope>NUCLEOTIDE SEQUENCE</scope>
    <source>
        <strain evidence="6">AEG42_29</strain>
    </source>
</reference>
<gene>
    <name evidence="6" type="ORF">DSM112329_02005</name>
</gene>
<dbReference type="SUPFAM" id="SSF48498">
    <property type="entry name" value="Tetracyclin repressor-like, C-terminal domain"/>
    <property type="match status" value="1"/>
</dbReference>
<keyword evidence="2 4" id="KW-0238">DNA-binding</keyword>
<dbReference type="Gene3D" id="1.10.357.10">
    <property type="entry name" value="Tetracycline Repressor, domain 2"/>
    <property type="match status" value="1"/>
</dbReference>
<dbReference type="EMBL" id="CP114014">
    <property type="protein sequence ID" value="XAY05161.1"/>
    <property type="molecule type" value="Genomic_DNA"/>
</dbReference>
<dbReference type="AlphaFoldDB" id="A0AAU7ATZ4"/>
<dbReference type="Pfam" id="PF00440">
    <property type="entry name" value="TetR_N"/>
    <property type="match status" value="1"/>
</dbReference>
<keyword evidence="1" id="KW-0805">Transcription regulation</keyword>
<evidence type="ECO:0000256" key="1">
    <source>
        <dbReference type="ARBA" id="ARBA00023015"/>
    </source>
</evidence>
<dbReference type="RefSeq" id="WP_354701679.1">
    <property type="nucleotide sequence ID" value="NZ_CP114014.1"/>
</dbReference>
<sequence>MAPTSAPPSRRDRLRAAALAEIREHGYAQIAAGGPAELSLNGIAKAMGMSGPAMYRYFASRDELLATLVTESYEELADALVHAAATTRRRGPDGRLRAATAAYRNWALAQPHRYRLMFGSTYGSGALAPERVIPASQRSMGVLLAGIAAIGPPEDAPAVPDATLRRDLVAWGTASGTPHAAGILALGVVAWTRLHGIVSLEVEGVFAQMAIDPARLYRAEVDRLVAERSGAAGAGGAAGGRAAT</sequence>
<evidence type="ECO:0000256" key="2">
    <source>
        <dbReference type="ARBA" id="ARBA00023125"/>
    </source>
</evidence>
<evidence type="ECO:0000256" key="3">
    <source>
        <dbReference type="ARBA" id="ARBA00023163"/>
    </source>
</evidence>
<proteinExistence type="predicted"/>
<dbReference type="SUPFAM" id="SSF46689">
    <property type="entry name" value="Homeodomain-like"/>
    <property type="match status" value="1"/>
</dbReference>
<dbReference type="KEGG" id="parq:DSM112329_02005"/>
<evidence type="ECO:0000256" key="4">
    <source>
        <dbReference type="PROSITE-ProRule" id="PRU00335"/>
    </source>
</evidence>
<feature type="DNA-binding region" description="H-T-H motif" evidence="4">
    <location>
        <begin position="39"/>
        <end position="58"/>
    </location>
</feature>
<dbReference type="PROSITE" id="PS50977">
    <property type="entry name" value="HTH_TETR_2"/>
    <property type="match status" value="1"/>
</dbReference>
<dbReference type="GO" id="GO:0003700">
    <property type="term" value="F:DNA-binding transcription factor activity"/>
    <property type="evidence" value="ECO:0007669"/>
    <property type="project" value="TreeGrafter"/>
</dbReference>
<accession>A0AAU7ATZ4</accession>
<dbReference type="InterPro" id="IPR001647">
    <property type="entry name" value="HTH_TetR"/>
</dbReference>
<dbReference type="GO" id="GO:0000976">
    <property type="term" value="F:transcription cis-regulatory region binding"/>
    <property type="evidence" value="ECO:0007669"/>
    <property type="project" value="TreeGrafter"/>
</dbReference>
<dbReference type="InterPro" id="IPR025996">
    <property type="entry name" value="MT1864/Rv1816-like_C"/>
</dbReference>
<evidence type="ECO:0000313" key="6">
    <source>
        <dbReference type="EMBL" id="XAY05161.1"/>
    </source>
</evidence>
<dbReference type="Pfam" id="PF13305">
    <property type="entry name" value="TetR_C_33"/>
    <property type="match status" value="1"/>
</dbReference>
<dbReference type="InterPro" id="IPR009057">
    <property type="entry name" value="Homeodomain-like_sf"/>
</dbReference>
<dbReference type="PANTHER" id="PTHR30055">
    <property type="entry name" value="HTH-TYPE TRANSCRIPTIONAL REGULATOR RUTR"/>
    <property type="match status" value="1"/>
</dbReference>
<evidence type="ECO:0000259" key="5">
    <source>
        <dbReference type="PROSITE" id="PS50977"/>
    </source>
</evidence>